<dbReference type="InterPro" id="IPR039425">
    <property type="entry name" value="RNA_pol_sigma-70-like"/>
</dbReference>
<reference evidence="7 8" key="1">
    <citation type="submission" date="2016-07" db="EMBL/GenBank/DDBJ databases">
        <title>Genome analysis of Flavihumibacter stibioxidans YS-17.</title>
        <authorList>
            <person name="Shi K."/>
            <person name="Han Y."/>
            <person name="Wang G."/>
        </authorList>
    </citation>
    <scope>NUCLEOTIDE SEQUENCE [LARGE SCALE GENOMIC DNA]</scope>
    <source>
        <strain evidence="7 8">YS-17</strain>
    </source>
</reference>
<dbReference type="SUPFAM" id="SSF88659">
    <property type="entry name" value="Sigma3 and sigma4 domains of RNA polymerase sigma factors"/>
    <property type="match status" value="1"/>
</dbReference>
<evidence type="ECO:0000259" key="6">
    <source>
        <dbReference type="Pfam" id="PF08281"/>
    </source>
</evidence>
<comment type="caution">
    <text evidence="7">The sequence shown here is derived from an EMBL/GenBank/DDBJ whole genome shotgun (WGS) entry which is preliminary data.</text>
</comment>
<gene>
    <name evidence="7" type="ORF">BC349_08025</name>
</gene>
<dbReference type="InterPro" id="IPR014284">
    <property type="entry name" value="RNA_pol_sigma-70_dom"/>
</dbReference>
<name>A0ABR7M8W4_9BACT</name>
<dbReference type="Pfam" id="PF08281">
    <property type="entry name" value="Sigma70_r4_2"/>
    <property type="match status" value="1"/>
</dbReference>
<protein>
    <recommendedName>
        <fullName evidence="9">RNA polymerase sigma-70 factor (ECF subfamily)</fullName>
    </recommendedName>
</protein>
<evidence type="ECO:0000256" key="1">
    <source>
        <dbReference type="ARBA" id="ARBA00010641"/>
    </source>
</evidence>
<dbReference type="NCBIfam" id="TIGR02937">
    <property type="entry name" value="sigma70-ECF"/>
    <property type="match status" value="1"/>
</dbReference>
<accession>A0ABR7M8W4</accession>
<dbReference type="InterPro" id="IPR013249">
    <property type="entry name" value="RNA_pol_sigma70_r4_t2"/>
</dbReference>
<dbReference type="PANTHER" id="PTHR43133">
    <property type="entry name" value="RNA POLYMERASE ECF-TYPE SIGMA FACTO"/>
    <property type="match status" value="1"/>
</dbReference>
<dbReference type="InterPro" id="IPR036388">
    <property type="entry name" value="WH-like_DNA-bd_sf"/>
</dbReference>
<dbReference type="InterPro" id="IPR007627">
    <property type="entry name" value="RNA_pol_sigma70_r2"/>
</dbReference>
<dbReference type="SUPFAM" id="SSF88946">
    <property type="entry name" value="Sigma2 domain of RNA polymerase sigma factors"/>
    <property type="match status" value="1"/>
</dbReference>
<organism evidence="7 8">
    <name type="scientific">Flavihumibacter stibioxidans</name>
    <dbReference type="NCBI Taxonomy" id="1834163"/>
    <lineage>
        <taxon>Bacteria</taxon>
        <taxon>Pseudomonadati</taxon>
        <taxon>Bacteroidota</taxon>
        <taxon>Chitinophagia</taxon>
        <taxon>Chitinophagales</taxon>
        <taxon>Chitinophagaceae</taxon>
        <taxon>Flavihumibacter</taxon>
    </lineage>
</organism>
<dbReference type="Proteomes" id="UP000765802">
    <property type="component" value="Unassembled WGS sequence"/>
</dbReference>
<dbReference type="EMBL" id="MBUA01000012">
    <property type="protein sequence ID" value="MBC6490974.1"/>
    <property type="molecule type" value="Genomic_DNA"/>
</dbReference>
<dbReference type="CDD" id="cd06171">
    <property type="entry name" value="Sigma70_r4"/>
    <property type="match status" value="1"/>
</dbReference>
<evidence type="ECO:0000256" key="4">
    <source>
        <dbReference type="ARBA" id="ARBA00023163"/>
    </source>
</evidence>
<keyword evidence="2" id="KW-0805">Transcription regulation</keyword>
<evidence type="ECO:0000256" key="2">
    <source>
        <dbReference type="ARBA" id="ARBA00023015"/>
    </source>
</evidence>
<feature type="domain" description="RNA polymerase sigma factor 70 region 4 type 2" evidence="6">
    <location>
        <begin position="129"/>
        <end position="181"/>
    </location>
</feature>
<evidence type="ECO:0000313" key="8">
    <source>
        <dbReference type="Proteomes" id="UP000765802"/>
    </source>
</evidence>
<feature type="domain" description="RNA polymerase sigma-70 region 2" evidence="5">
    <location>
        <begin position="29"/>
        <end position="100"/>
    </location>
</feature>
<evidence type="ECO:0000259" key="5">
    <source>
        <dbReference type="Pfam" id="PF04542"/>
    </source>
</evidence>
<dbReference type="RefSeq" id="WP_187256313.1">
    <property type="nucleotide sequence ID" value="NZ_JBHULF010000014.1"/>
</dbReference>
<evidence type="ECO:0008006" key="9">
    <source>
        <dbReference type="Google" id="ProtNLM"/>
    </source>
</evidence>
<proteinExistence type="inferred from homology"/>
<dbReference type="InterPro" id="IPR013324">
    <property type="entry name" value="RNA_pol_sigma_r3/r4-like"/>
</dbReference>
<dbReference type="Pfam" id="PF04542">
    <property type="entry name" value="Sigma70_r2"/>
    <property type="match status" value="1"/>
</dbReference>
<keyword evidence="3" id="KW-0731">Sigma factor</keyword>
<comment type="similarity">
    <text evidence="1">Belongs to the sigma-70 factor family. ECF subfamily.</text>
</comment>
<dbReference type="Gene3D" id="1.10.10.10">
    <property type="entry name" value="Winged helix-like DNA-binding domain superfamily/Winged helix DNA-binding domain"/>
    <property type="match status" value="1"/>
</dbReference>
<dbReference type="InterPro" id="IPR013325">
    <property type="entry name" value="RNA_pol_sigma_r2"/>
</dbReference>
<keyword evidence="8" id="KW-1185">Reference proteome</keyword>
<dbReference type="PANTHER" id="PTHR43133:SF46">
    <property type="entry name" value="RNA POLYMERASE SIGMA-70 FACTOR ECF SUBFAMILY"/>
    <property type="match status" value="1"/>
</dbReference>
<keyword evidence="4" id="KW-0804">Transcription</keyword>
<sequence>MALAAPIELALQHMVAGCISLERHSQKCFYEHFYGYAFSVCHRYVSHEEETIEVINDAFLKIFREIGRFQSRQDSLENSLKAWIRRISINTAIDHLRKQRINTIELDDNSDTTENLSRPPVAMERLSHKELLALISRLSPGYRMVFNLYVIDGYTHEEIAGILDISTGTSKSNLAKARLNLQKMIIKEQQQVAAYGRRAI</sequence>
<evidence type="ECO:0000313" key="7">
    <source>
        <dbReference type="EMBL" id="MBC6490974.1"/>
    </source>
</evidence>
<evidence type="ECO:0000256" key="3">
    <source>
        <dbReference type="ARBA" id="ARBA00023082"/>
    </source>
</evidence>
<dbReference type="Gene3D" id="1.10.1740.10">
    <property type="match status" value="1"/>
</dbReference>